<organism evidence="2 3">
    <name type="scientific">Bifidobacterium choloepi</name>
    <dbReference type="NCBI Taxonomy" id="2614131"/>
    <lineage>
        <taxon>Bacteria</taxon>
        <taxon>Bacillati</taxon>
        <taxon>Actinomycetota</taxon>
        <taxon>Actinomycetes</taxon>
        <taxon>Bifidobacteriales</taxon>
        <taxon>Bifidobacteriaceae</taxon>
        <taxon>Bifidobacterium</taxon>
    </lineage>
</organism>
<dbReference type="Proteomes" id="UP000469292">
    <property type="component" value="Unassembled WGS sequence"/>
</dbReference>
<comment type="caution">
    <text evidence="2">The sequence shown here is derived from an EMBL/GenBank/DDBJ whole genome shotgun (WGS) entry which is preliminary data.</text>
</comment>
<evidence type="ECO:0000256" key="1">
    <source>
        <dbReference type="SAM" id="MobiDB-lite"/>
    </source>
</evidence>
<gene>
    <name evidence="2" type="ORF">F6S87_02785</name>
</gene>
<name>A0A6I5NL89_9BIFI</name>
<reference evidence="2 3" key="1">
    <citation type="submission" date="2019-09" db="EMBL/GenBank/DDBJ databases">
        <title>Phylogenetic characterization of a novel taxon of the genus Bifidobacterium: Bifidobacterium choloepi sp. nov.</title>
        <authorList>
            <person name="Modesto M."/>
            <person name="Satti M."/>
        </authorList>
    </citation>
    <scope>NUCLEOTIDE SEQUENCE [LARGE SCALE GENOMIC DNA]</scope>
    <source>
        <strain evidence="2 3">BRDM6</strain>
    </source>
</reference>
<keyword evidence="3" id="KW-1185">Reference proteome</keyword>
<dbReference type="EMBL" id="VYSG01000001">
    <property type="protein sequence ID" value="NEG69562.1"/>
    <property type="molecule type" value="Genomic_DNA"/>
</dbReference>
<dbReference type="AlphaFoldDB" id="A0A6I5NL89"/>
<sequence length="155" mass="16987">MTDVRESTAEPIARLVDEPEDEPLFAASPDDFSKEAGYTIALPDGLSAEFRPSRTITPEEYLAWECGGAEPYAGFDAEYDAWEAAWNDVDDAQTLLDGDVVTVEDVGDDGCLTGHVLEWDERTGTLTRTDLVTGDVTTETTAHYRGIPLVRAIRD</sequence>
<protein>
    <submittedName>
        <fullName evidence="2">Uncharacterized protein</fullName>
    </submittedName>
</protein>
<evidence type="ECO:0000313" key="2">
    <source>
        <dbReference type="EMBL" id="NEG69562.1"/>
    </source>
</evidence>
<evidence type="ECO:0000313" key="3">
    <source>
        <dbReference type="Proteomes" id="UP000469292"/>
    </source>
</evidence>
<feature type="region of interest" description="Disordered" evidence="1">
    <location>
        <begin position="1"/>
        <end position="30"/>
    </location>
</feature>
<proteinExistence type="predicted"/>
<dbReference type="RefSeq" id="WP_163227113.1">
    <property type="nucleotide sequence ID" value="NZ_VYSG01000001.1"/>
</dbReference>
<accession>A0A6I5NL89</accession>